<name>A0A0V1FUG3_TRIPS</name>
<sequence length="69" mass="8017">MTKFDHSLITTMAIADFISLAFIRNQLLSAMHSIVMGQVRCGFFELPLRHYRSQSDLIFKIRKMPIICL</sequence>
<evidence type="ECO:0000313" key="2">
    <source>
        <dbReference type="Proteomes" id="UP000054995"/>
    </source>
</evidence>
<organism evidence="1 2">
    <name type="scientific">Trichinella pseudospiralis</name>
    <name type="common">Parasitic roundworm</name>
    <dbReference type="NCBI Taxonomy" id="6337"/>
    <lineage>
        <taxon>Eukaryota</taxon>
        <taxon>Metazoa</taxon>
        <taxon>Ecdysozoa</taxon>
        <taxon>Nematoda</taxon>
        <taxon>Enoplea</taxon>
        <taxon>Dorylaimia</taxon>
        <taxon>Trichinellida</taxon>
        <taxon>Trichinellidae</taxon>
        <taxon>Trichinella</taxon>
    </lineage>
</organism>
<dbReference type="AlphaFoldDB" id="A0A0V1FUG3"/>
<accession>A0A0V1FUG3</accession>
<protein>
    <submittedName>
        <fullName evidence="1">Uncharacterized protein</fullName>
    </submittedName>
</protein>
<gene>
    <name evidence="1" type="ORF">T4D_4277</name>
</gene>
<comment type="caution">
    <text evidence="1">The sequence shown here is derived from an EMBL/GenBank/DDBJ whole genome shotgun (WGS) entry which is preliminary data.</text>
</comment>
<reference evidence="1 2" key="1">
    <citation type="submission" date="2015-01" db="EMBL/GenBank/DDBJ databases">
        <title>Evolution of Trichinella species and genotypes.</title>
        <authorList>
            <person name="Korhonen P.K."/>
            <person name="Edoardo P."/>
            <person name="Giuseppe L.R."/>
            <person name="Gasser R.B."/>
        </authorList>
    </citation>
    <scope>NUCLEOTIDE SEQUENCE [LARGE SCALE GENOMIC DNA]</scope>
    <source>
        <strain evidence="1">ISS470</strain>
    </source>
</reference>
<proteinExistence type="predicted"/>
<evidence type="ECO:0000313" key="1">
    <source>
        <dbReference type="EMBL" id="KRY89671.1"/>
    </source>
</evidence>
<keyword evidence="2" id="KW-1185">Reference proteome</keyword>
<dbReference type="Proteomes" id="UP000054995">
    <property type="component" value="Unassembled WGS sequence"/>
</dbReference>
<dbReference type="EMBL" id="JYDT01000029">
    <property type="protein sequence ID" value="KRY89671.1"/>
    <property type="molecule type" value="Genomic_DNA"/>
</dbReference>